<dbReference type="KEGG" id="fax:FUAX_19820"/>
<keyword evidence="3" id="KW-0998">Cell outer membrane</keyword>
<dbReference type="GO" id="GO:0009279">
    <property type="term" value="C:cell outer membrane"/>
    <property type="evidence" value="ECO:0007669"/>
    <property type="project" value="UniProtKB-SubCell"/>
</dbReference>
<gene>
    <name evidence="5" type="ORF">FUAX_19820</name>
</gene>
<evidence type="ECO:0000256" key="1">
    <source>
        <dbReference type="ARBA" id="ARBA00004442"/>
    </source>
</evidence>
<sequence length="903" mass="102895">MRHRILLILALLLCNLTWAQQQGKLSGRVVDEKTGNAVEGALIELLGLEITAKTDGQGVYLLSPVPAGHQKIRISHDEYETVERLISVSAGIETKMGDVQLAFVGEDTDAIITLDANIQQEDSDTDGENISSLLASSRDVFQNKAAYTFGRYRFKIRGYNSENTGVYLSGSPMNDPESGRVYWSNWGGLNDVLRNSTITNSLDQADNTLGFIGGSTNIDLSASKQRKGLKLTYSSLQGSYKNRLMATYSTGLMENGWAFTVAGSRRWAQEGYIDGTFYDSYSYFLGVEKVFNDNHRLSFTTFGSPTKRASSSGSPAYVYELAGDNFYNPNWGYQDGEVRNARETSSFKPTFILSDVWDINDNLKWVNTLTYMKSYYGKTALNWQNTDDPRPNYYKRLQNEDEDVQQELQDRFRNDVSYRQLNWDAFYATNQNNGLSKAGFVYENGKATPIGKDYNRSLYIVEDRRNDSDQVNFTSMLSSTLNDNVSLRGGVNYTWYKARRYNEVEDLLGGDYWLDIDQFAERDGFASDNDVRYPDRLTQEGDVISHDYDVNIKTGNVWALSSFTYNKVDFYIGAGLTQTQYWRTGNMQNGKFENNSLGDSEKKNFTDYHIKGGATYKINGRNYIVSNLSYQTRAPFFSDAFVSPRTRNQYVDDLKSEKIFSSDLAYVFRSPYAKFSVKGYYTKFSDKTDVFSFFHDDKKTFVNYVMTNIEEVSRGFEFGGEYKVSPSVTVNAAGAIGLYYYNDNPNITGYQDNNNQQFDSGTPEIKNLRRGGSPQTALSLGARYQSPKYWSVGFDANYFANNYVDLFPVTRDPNITDNNDKMLWQEAEELPNFFTLDLNARKSWRINGTYVSLSLNVNNLFDKQVEVSGYEQRRYSVDGRYEFPSTVFYSYGRTYFLNLSISL</sequence>
<dbReference type="InterPro" id="IPR013784">
    <property type="entry name" value="Carb-bd-like_fold"/>
</dbReference>
<feature type="signal peptide" evidence="4">
    <location>
        <begin position="1"/>
        <end position="19"/>
    </location>
</feature>
<dbReference type="EMBL" id="AP025314">
    <property type="protein sequence ID" value="BDD09550.1"/>
    <property type="molecule type" value="Genomic_DNA"/>
</dbReference>
<feature type="chain" id="PRO_5043953153" evidence="4">
    <location>
        <begin position="20"/>
        <end position="903"/>
    </location>
</feature>
<evidence type="ECO:0000313" key="5">
    <source>
        <dbReference type="EMBL" id="BDD09550.1"/>
    </source>
</evidence>
<dbReference type="SUPFAM" id="SSF49452">
    <property type="entry name" value="Starch-binding domain-like"/>
    <property type="match status" value="1"/>
</dbReference>
<dbReference type="Gene3D" id="2.60.40.1120">
    <property type="entry name" value="Carboxypeptidase-like, regulatory domain"/>
    <property type="match status" value="1"/>
</dbReference>
<comment type="subcellular location">
    <subcellularLocation>
        <location evidence="1">Cell outer membrane</location>
    </subcellularLocation>
</comment>
<evidence type="ECO:0000256" key="2">
    <source>
        <dbReference type="ARBA" id="ARBA00023136"/>
    </source>
</evidence>
<dbReference type="SUPFAM" id="SSF56935">
    <property type="entry name" value="Porins"/>
    <property type="match status" value="1"/>
</dbReference>
<dbReference type="RefSeq" id="WP_338391147.1">
    <property type="nucleotide sequence ID" value="NZ_AP025314.1"/>
</dbReference>
<reference evidence="5 6" key="1">
    <citation type="submission" date="2021-12" db="EMBL/GenBank/DDBJ databases">
        <title>Genome sequencing of bacteria with rrn-lacking chromosome and rrn-plasmid.</title>
        <authorList>
            <person name="Anda M."/>
            <person name="Iwasaki W."/>
        </authorList>
    </citation>
    <scope>NUCLEOTIDE SEQUENCE [LARGE SCALE GENOMIC DNA]</scope>
    <source>
        <strain evidence="5 6">DSM 100852</strain>
    </source>
</reference>
<keyword evidence="4" id="KW-0732">Signal</keyword>
<evidence type="ECO:0000256" key="3">
    <source>
        <dbReference type="ARBA" id="ARBA00023237"/>
    </source>
</evidence>
<dbReference type="InterPro" id="IPR036942">
    <property type="entry name" value="Beta-barrel_TonB_sf"/>
</dbReference>
<dbReference type="GO" id="GO:0030246">
    <property type="term" value="F:carbohydrate binding"/>
    <property type="evidence" value="ECO:0007669"/>
    <property type="project" value="InterPro"/>
</dbReference>
<proteinExistence type="predicted"/>
<keyword evidence="5" id="KW-0675">Receptor</keyword>
<dbReference type="Pfam" id="PF13620">
    <property type="entry name" value="CarboxypepD_reg"/>
    <property type="match status" value="1"/>
</dbReference>
<dbReference type="Gene3D" id="2.40.170.20">
    <property type="entry name" value="TonB-dependent receptor, beta-barrel domain"/>
    <property type="match status" value="2"/>
</dbReference>
<dbReference type="Proteomes" id="UP001348817">
    <property type="component" value="Chromosome"/>
</dbReference>
<evidence type="ECO:0000313" key="6">
    <source>
        <dbReference type="Proteomes" id="UP001348817"/>
    </source>
</evidence>
<protein>
    <submittedName>
        <fullName evidence="5">TonB-dependent receptor</fullName>
    </submittedName>
</protein>
<keyword evidence="6" id="KW-1185">Reference proteome</keyword>
<organism evidence="5 6">
    <name type="scientific">Fulvitalea axinellae</name>
    <dbReference type="NCBI Taxonomy" id="1182444"/>
    <lineage>
        <taxon>Bacteria</taxon>
        <taxon>Pseudomonadati</taxon>
        <taxon>Bacteroidota</taxon>
        <taxon>Cytophagia</taxon>
        <taxon>Cytophagales</taxon>
        <taxon>Persicobacteraceae</taxon>
        <taxon>Fulvitalea</taxon>
    </lineage>
</organism>
<dbReference type="AlphaFoldDB" id="A0AAU9DF12"/>
<name>A0AAU9DF12_9BACT</name>
<keyword evidence="2" id="KW-0472">Membrane</keyword>
<evidence type="ECO:0000256" key="4">
    <source>
        <dbReference type="SAM" id="SignalP"/>
    </source>
</evidence>
<accession>A0AAU9DF12</accession>